<protein>
    <submittedName>
        <fullName evidence="2">Uncharacterized protein</fullName>
    </submittedName>
</protein>
<keyword evidence="3" id="KW-1185">Reference proteome</keyword>
<dbReference type="Proteomes" id="UP001224775">
    <property type="component" value="Unassembled WGS sequence"/>
</dbReference>
<dbReference type="EMBL" id="JATAAI010000029">
    <property type="protein sequence ID" value="KAK1736358.1"/>
    <property type="molecule type" value="Genomic_DNA"/>
</dbReference>
<evidence type="ECO:0000313" key="3">
    <source>
        <dbReference type="Proteomes" id="UP001224775"/>
    </source>
</evidence>
<feature type="compositionally biased region" description="Low complexity" evidence="1">
    <location>
        <begin position="243"/>
        <end position="252"/>
    </location>
</feature>
<reference evidence="2" key="1">
    <citation type="submission" date="2023-06" db="EMBL/GenBank/DDBJ databases">
        <title>Survivors Of The Sea: Transcriptome response of Skeletonema marinoi to long-term dormancy.</title>
        <authorList>
            <person name="Pinder M.I.M."/>
            <person name="Kourtchenko O."/>
            <person name="Robertson E.K."/>
            <person name="Larsson T."/>
            <person name="Maumus F."/>
            <person name="Osuna-Cruz C.M."/>
            <person name="Vancaester E."/>
            <person name="Stenow R."/>
            <person name="Vandepoele K."/>
            <person name="Ploug H."/>
            <person name="Bruchert V."/>
            <person name="Godhe A."/>
            <person name="Topel M."/>
        </authorList>
    </citation>
    <scope>NUCLEOTIDE SEQUENCE</scope>
    <source>
        <strain evidence="2">R05AC</strain>
    </source>
</reference>
<feature type="compositionally biased region" description="Basic residues" evidence="1">
    <location>
        <begin position="14"/>
        <end position="24"/>
    </location>
</feature>
<sequence>MVAVEKNTGSPHTPRLKRRRRRWSSNRTPTTTLLLTTITTLFNCTSITTAYLGPTHCTKPGTSATSALDQKFISRGYSTFNHLLFDLTSLANSFRNGQPIPNERLLFKICSGTIIDLEDSSLPLGYLPISIPRVTIQCGDTGQRSDSCTIRGGGKHTPSWQNWNKGPKLKDTVAGIVGGGKESVAQVYVYGKDAYEVMLKGLTFDNQPTKEEIERYEQYVNVFGVDSLVTDDVVGGMMEDDNNGASSNGNGENVEEELLSSGGRGRRTTTTESQRRNLIEEETVIPSAYRFAAVAVRGNGYGDDAGARIITIEDCKFQGHRGYAVLVSPGIQEPTLPKVPASALVASTAQANNSINNNFGSSSGISNANNMDETASNEGGTRKLNLLDNGANFIPSDGKVSYYDNTASINYLDSRRVKISKTEFVNNKAALNNVAGLVTSAYSLTMTDCFFQSNEAKAMVFAYNHDALVKNAIFTENKGSKPVSSNPTHIIEQTCFLGSSVGMSNVLVTDVDTTGFGQRENHAAGTQFSWVSNCEGAAAEKHGHECLESGKCDGTCVRFESEQCLADMTKTHHSGASSATSHLIWMLAVSISSTILLGLF</sequence>
<gene>
    <name evidence="2" type="ORF">QTG54_012958</name>
</gene>
<feature type="region of interest" description="Disordered" evidence="1">
    <location>
        <begin position="1"/>
        <end position="25"/>
    </location>
</feature>
<organism evidence="2 3">
    <name type="scientific">Skeletonema marinoi</name>
    <dbReference type="NCBI Taxonomy" id="267567"/>
    <lineage>
        <taxon>Eukaryota</taxon>
        <taxon>Sar</taxon>
        <taxon>Stramenopiles</taxon>
        <taxon>Ochrophyta</taxon>
        <taxon>Bacillariophyta</taxon>
        <taxon>Coscinodiscophyceae</taxon>
        <taxon>Thalassiosirophycidae</taxon>
        <taxon>Thalassiosirales</taxon>
        <taxon>Skeletonemataceae</taxon>
        <taxon>Skeletonema</taxon>
        <taxon>Skeletonema marinoi-dohrnii complex</taxon>
    </lineage>
</organism>
<name>A0AAD8XZ28_9STRA</name>
<proteinExistence type="predicted"/>
<comment type="caution">
    <text evidence="2">The sequence shown here is derived from an EMBL/GenBank/DDBJ whole genome shotgun (WGS) entry which is preliminary data.</text>
</comment>
<feature type="region of interest" description="Disordered" evidence="1">
    <location>
        <begin position="239"/>
        <end position="273"/>
    </location>
</feature>
<dbReference type="AlphaFoldDB" id="A0AAD8XZ28"/>
<evidence type="ECO:0000313" key="2">
    <source>
        <dbReference type="EMBL" id="KAK1736358.1"/>
    </source>
</evidence>
<evidence type="ECO:0000256" key="1">
    <source>
        <dbReference type="SAM" id="MobiDB-lite"/>
    </source>
</evidence>
<accession>A0AAD8XZ28</accession>